<dbReference type="AlphaFoldDB" id="A0AAD5L2R9"/>
<name>A0AAD5L2R9_9CRUS</name>
<evidence type="ECO:0008006" key="5">
    <source>
        <dbReference type="Google" id="ProtNLM"/>
    </source>
</evidence>
<feature type="region of interest" description="Disordered" evidence="1">
    <location>
        <begin position="383"/>
        <end position="406"/>
    </location>
</feature>
<gene>
    <name evidence="3" type="ORF">GHT06_019936</name>
</gene>
<feature type="region of interest" description="Disordered" evidence="1">
    <location>
        <begin position="56"/>
        <end position="109"/>
    </location>
</feature>
<protein>
    <recommendedName>
        <fullName evidence="5">CUB domain-containing protein</fullName>
    </recommendedName>
</protein>
<feature type="chain" id="PRO_5042009082" description="CUB domain-containing protein" evidence="2">
    <location>
        <begin position="22"/>
        <end position="447"/>
    </location>
</feature>
<feature type="compositionally biased region" description="Low complexity" evidence="1">
    <location>
        <begin position="383"/>
        <end position="394"/>
    </location>
</feature>
<organism evidence="3 4">
    <name type="scientific">Daphnia sinensis</name>
    <dbReference type="NCBI Taxonomy" id="1820382"/>
    <lineage>
        <taxon>Eukaryota</taxon>
        <taxon>Metazoa</taxon>
        <taxon>Ecdysozoa</taxon>
        <taxon>Arthropoda</taxon>
        <taxon>Crustacea</taxon>
        <taxon>Branchiopoda</taxon>
        <taxon>Diplostraca</taxon>
        <taxon>Cladocera</taxon>
        <taxon>Anomopoda</taxon>
        <taxon>Daphniidae</taxon>
        <taxon>Daphnia</taxon>
        <taxon>Daphnia similis group</taxon>
    </lineage>
</organism>
<keyword evidence="4" id="KW-1185">Reference proteome</keyword>
<comment type="caution">
    <text evidence="3">The sequence shown here is derived from an EMBL/GenBank/DDBJ whole genome shotgun (WGS) entry which is preliminary data.</text>
</comment>
<dbReference type="EMBL" id="WJBH02000008">
    <property type="protein sequence ID" value="KAI9554663.1"/>
    <property type="molecule type" value="Genomic_DNA"/>
</dbReference>
<feature type="signal peptide" evidence="2">
    <location>
        <begin position="1"/>
        <end position="21"/>
    </location>
</feature>
<reference evidence="3 4" key="1">
    <citation type="submission" date="2022-05" db="EMBL/GenBank/DDBJ databases">
        <title>A multi-omics perspective on studying reproductive biology in Daphnia sinensis.</title>
        <authorList>
            <person name="Jia J."/>
        </authorList>
    </citation>
    <scope>NUCLEOTIDE SEQUENCE [LARGE SCALE GENOMIC DNA]</scope>
    <source>
        <strain evidence="3 4">WSL</strain>
    </source>
</reference>
<keyword evidence="2" id="KW-0732">Signal</keyword>
<evidence type="ECO:0000256" key="1">
    <source>
        <dbReference type="SAM" id="MobiDB-lite"/>
    </source>
</evidence>
<proteinExistence type="predicted"/>
<feature type="compositionally biased region" description="Low complexity" evidence="1">
    <location>
        <begin position="85"/>
        <end position="109"/>
    </location>
</feature>
<evidence type="ECO:0000313" key="3">
    <source>
        <dbReference type="EMBL" id="KAI9554663.1"/>
    </source>
</evidence>
<feature type="region of interest" description="Disordered" evidence="1">
    <location>
        <begin position="317"/>
        <end position="356"/>
    </location>
</feature>
<evidence type="ECO:0000256" key="2">
    <source>
        <dbReference type="SAM" id="SignalP"/>
    </source>
</evidence>
<accession>A0AAD5L2R9</accession>
<dbReference type="Proteomes" id="UP000820818">
    <property type="component" value="Linkage Group LG8"/>
</dbReference>
<evidence type="ECO:0000313" key="4">
    <source>
        <dbReference type="Proteomes" id="UP000820818"/>
    </source>
</evidence>
<sequence>MRQSFLLLLLGLLVAVSVTSAGLKERIQRIPNPIASFWRGLKAGSSKIEKATNRIIGNVGYTQSPEPRETSEPLEENNPSNKEIVSVTSSSHSSQTSNGQGTTTYSHNSYTSTVDGEVVESTYTSSANGLANQYSQNKINSFRGTIIVPISSNPVYNKKITVKSPNFPYGRSTPVTSSWTVKVRTNCRQGLVTMKIDELSRLSDEEDCSEGFYRVSPFMKQAKICGRVDTVPPFQWYVDEQEPEDVTISLKHNGLNDGYSEGLGFSLKGECLPNDFDMTRGKASKSYSSWLQQLYRDSATYGFPTVVIPGFSLANIPSPETTTEEDSTDSLYIAPPLHHGSEPPIQPISPDQLWRPTLNLNNPANLPIVSTSYAETTPAAVTSVSQTSTVAQQSPLSGGDTDYSSNDSMEMLQAPNVPVDEDLDDAISYITTLLEKPLKARKPLPKQ</sequence>